<accession>A0A9E2BI77</accession>
<protein>
    <recommendedName>
        <fullName evidence="1">SIS domain-containing protein</fullName>
    </recommendedName>
</protein>
<organism evidence="2 3">
    <name type="scientific">Psychracetigena formicireducens</name>
    <dbReference type="NCBI Taxonomy" id="2986056"/>
    <lineage>
        <taxon>Bacteria</taxon>
        <taxon>Bacillati</taxon>
        <taxon>Candidatus Lithacetigenota</taxon>
        <taxon>Candidatus Psychracetigena</taxon>
    </lineage>
</organism>
<dbReference type="InterPro" id="IPR046348">
    <property type="entry name" value="SIS_dom_sf"/>
</dbReference>
<reference evidence="2 3" key="1">
    <citation type="journal article" date="2021" name="bioRxiv">
        <title>Unique metabolic strategies in Hadean analogues reveal hints for primordial physiology.</title>
        <authorList>
            <person name="Nobu M.K."/>
            <person name="Nakai R."/>
            <person name="Tamazawa S."/>
            <person name="Mori H."/>
            <person name="Toyoda A."/>
            <person name="Ijiri A."/>
            <person name="Suzuki S."/>
            <person name="Kurokawa K."/>
            <person name="Kamagata Y."/>
            <person name="Tamaki H."/>
        </authorList>
    </citation>
    <scope>NUCLEOTIDE SEQUENCE [LARGE SCALE GENOMIC DNA]</scope>
    <source>
        <strain evidence="2">BS525</strain>
    </source>
</reference>
<evidence type="ECO:0000313" key="2">
    <source>
        <dbReference type="EMBL" id="MBT9145342.1"/>
    </source>
</evidence>
<gene>
    <name evidence="2" type="ORF">DDT42_01213</name>
</gene>
<proteinExistence type="predicted"/>
<sequence>MLGEEYFDRVIFHLKSVKKSQFKNIEEAANLIASSLVEGRVLHVFGCGHSQLLASELFYRAGGLVPINAMIENPLSPGEGVKSSWFERIPGYASIILDSYQTSPGEVIIIISTSGLNIVPVEMAIKAKEKGLKIVTLTSLRYRDVFESRHPSGKMIADLSDVVIDSDISPGDAAIEVPGYPYKMAPLSGIIGASILWALICEIVSRLSEKGIEPPIWISGNIPGGDDTNLKLLNKYRPLIKKL</sequence>
<dbReference type="EMBL" id="QLTW01000078">
    <property type="protein sequence ID" value="MBT9145342.1"/>
    <property type="molecule type" value="Genomic_DNA"/>
</dbReference>
<dbReference type="InterPro" id="IPR035472">
    <property type="entry name" value="RpiR-like_SIS"/>
</dbReference>
<dbReference type="CDD" id="cd05013">
    <property type="entry name" value="SIS_RpiR"/>
    <property type="match status" value="1"/>
</dbReference>
<dbReference type="Pfam" id="PF13580">
    <property type="entry name" value="SIS_2"/>
    <property type="match status" value="1"/>
</dbReference>
<dbReference type="InterPro" id="IPR050099">
    <property type="entry name" value="SIS_GmhA/DiaA_subfam"/>
</dbReference>
<dbReference type="AlphaFoldDB" id="A0A9E2BI77"/>
<evidence type="ECO:0000313" key="3">
    <source>
        <dbReference type="Proteomes" id="UP000811545"/>
    </source>
</evidence>
<dbReference type="SUPFAM" id="SSF53697">
    <property type="entry name" value="SIS domain"/>
    <property type="match status" value="1"/>
</dbReference>
<dbReference type="PROSITE" id="PS51464">
    <property type="entry name" value="SIS"/>
    <property type="match status" value="1"/>
</dbReference>
<evidence type="ECO:0000259" key="1">
    <source>
        <dbReference type="PROSITE" id="PS51464"/>
    </source>
</evidence>
<dbReference type="Gene3D" id="3.40.50.10490">
    <property type="entry name" value="Glucose-6-phosphate isomerase like protein, domain 1"/>
    <property type="match status" value="1"/>
</dbReference>
<feature type="domain" description="SIS" evidence="1">
    <location>
        <begin position="32"/>
        <end position="214"/>
    </location>
</feature>
<comment type="caution">
    <text evidence="2">The sequence shown here is derived from an EMBL/GenBank/DDBJ whole genome shotgun (WGS) entry which is preliminary data.</text>
</comment>
<dbReference type="InterPro" id="IPR001347">
    <property type="entry name" value="SIS_dom"/>
</dbReference>
<dbReference type="Proteomes" id="UP000811545">
    <property type="component" value="Unassembled WGS sequence"/>
</dbReference>
<name>A0A9E2BI77_PSYF1</name>
<dbReference type="PANTHER" id="PTHR30390">
    <property type="entry name" value="SEDOHEPTULOSE 7-PHOSPHATE ISOMERASE / DNAA INITIATOR-ASSOCIATING FACTOR FOR REPLICATION INITIATION"/>
    <property type="match status" value="1"/>
</dbReference>
<dbReference type="PANTHER" id="PTHR30390:SF7">
    <property type="entry name" value="PHOSPHOHEPTOSE ISOMERASE"/>
    <property type="match status" value="1"/>
</dbReference>
<dbReference type="GO" id="GO:0097367">
    <property type="term" value="F:carbohydrate derivative binding"/>
    <property type="evidence" value="ECO:0007669"/>
    <property type="project" value="InterPro"/>
</dbReference>
<dbReference type="GO" id="GO:1901135">
    <property type="term" value="P:carbohydrate derivative metabolic process"/>
    <property type="evidence" value="ECO:0007669"/>
    <property type="project" value="InterPro"/>
</dbReference>
<dbReference type="NCBIfam" id="NF002805">
    <property type="entry name" value="PRK02947.1"/>
    <property type="match status" value="1"/>
</dbReference>